<gene>
    <name evidence="3" type="ORF">JTE90_018509</name>
</gene>
<evidence type="ECO:0000313" key="3">
    <source>
        <dbReference type="EMBL" id="KAG8189662.1"/>
    </source>
</evidence>
<dbReference type="EMBL" id="JAFNEN010000208">
    <property type="protein sequence ID" value="KAG8189662.1"/>
    <property type="molecule type" value="Genomic_DNA"/>
</dbReference>
<evidence type="ECO:0000256" key="1">
    <source>
        <dbReference type="SAM" id="MobiDB-lite"/>
    </source>
</evidence>
<evidence type="ECO:0000256" key="2">
    <source>
        <dbReference type="SAM" id="SignalP"/>
    </source>
</evidence>
<feature type="chain" id="PRO_5043349992" description="Secreted protein" evidence="2">
    <location>
        <begin position="26"/>
        <end position="152"/>
    </location>
</feature>
<organism evidence="3 4">
    <name type="scientific">Oedothorax gibbosus</name>
    <dbReference type="NCBI Taxonomy" id="931172"/>
    <lineage>
        <taxon>Eukaryota</taxon>
        <taxon>Metazoa</taxon>
        <taxon>Ecdysozoa</taxon>
        <taxon>Arthropoda</taxon>
        <taxon>Chelicerata</taxon>
        <taxon>Arachnida</taxon>
        <taxon>Araneae</taxon>
        <taxon>Araneomorphae</taxon>
        <taxon>Entelegynae</taxon>
        <taxon>Araneoidea</taxon>
        <taxon>Linyphiidae</taxon>
        <taxon>Erigoninae</taxon>
        <taxon>Oedothorax</taxon>
    </lineage>
</organism>
<feature type="region of interest" description="Disordered" evidence="1">
    <location>
        <begin position="106"/>
        <end position="152"/>
    </location>
</feature>
<evidence type="ECO:0008006" key="5">
    <source>
        <dbReference type="Google" id="ProtNLM"/>
    </source>
</evidence>
<evidence type="ECO:0000313" key="4">
    <source>
        <dbReference type="Proteomes" id="UP000827092"/>
    </source>
</evidence>
<accession>A0AAV6V0Z2</accession>
<protein>
    <recommendedName>
        <fullName evidence="5">Secreted protein</fullName>
    </recommendedName>
</protein>
<feature type="region of interest" description="Disordered" evidence="1">
    <location>
        <begin position="55"/>
        <end position="91"/>
    </location>
</feature>
<keyword evidence="2" id="KW-0732">Signal</keyword>
<name>A0AAV6V0Z2_9ARAC</name>
<reference evidence="3 4" key="1">
    <citation type="journal article" date="2022" name="Nat. Ecol. Evol.">
        <title>A masculinizing supergene underlies an exaggerated male reproductive morph in a spider.</title>
        <authorList>
            <person name="Hendrickx F."/>
            <person name="De Corte Z."/>
            <person name="Sonet G."/>
            <person name="Van Belleghem S.M."/>
            <person name="Kostlbacher S."/>
            <person name="Vangestel C."/>
        </authorList>
    </citation>
    <scope>NUCLEOTIDE SEQUENCE [LARGE SCALE GENOMIC DNA]</scope>
    <source>
        <strain evidence="3">W744_W776</strain>
    </source>
</reference>
<proteinExistence type="predicted"/>
<comment type="caution">
    <text evidence="3">The sequence shown here is derived from an EMBL/GenBank/DDBJ whole genome shotgun (WGS) entry which is preliminary data.</text>
</comment>
<keyword evidence="4" id="KW-1185">Reference proteome</keyword>
<feature type="compositionally biased region" description="Low complexity" evidence="1">
    <location>
        <begin position="62"/>
        <end position="71"/>
    </location>
</feature>
<dbReference type="AlphaFoldDB" id="A0AAV6V0Z2"/>
<feature type="signal peptide" evidence="2">
    <location>
        <begin position="1"/>
        <end position="25"/>
    </location>
</feature>
<feature type="compositionally biased region" description="Basic and acidic residues" evidence="1">
    <location>
        <begin position="132"/>
        <end position="144"/>
    </location>
</feature>
<dbReference type="Proteomes" id="UP000827092">
    <property type="component" value="Unassembled WGS sequence"/>
</dbReference>
<sequence>MSTFLNVLISVLSVVSIVLLSTVLGSQYSNEDNSVSSSNKRQNNLFVAAMSPLYQPSTTKNQQQQMQQQQQYHKSNTDNTKPDEGGYRIPWMDMVPRRDNRVKRVKKLPGGQSGGGHVPPNVKSSIPVDTEATNREARGRDNNRYDVPLIGE</sequence>